<dbReference type="AlphaFoldDB" id="A0A1E7XTD5"/>
<evidence type="ECO:0000313" key="1">
    <source>
        <dbReference type="EMBL" id="QQD72191.1"/>
    </source>
</evidence>
<organism evidence="1 2">
    <name type="scientific">Acidithiobacillus ferrivorans</name>
    <dbReference type="NCBI Taxonomy" id="160808"/>
    <lineage>
        <taxon>Bacteria</taxon>
        <taxon>Pseudomonadati</taxon>
        <taxon>Pseudomonadota</taxon>
        <taxon>Acidithiobacillia</taxon>
        <taxon>Acidithiobacillales</taxon>
        <taxon>Acidithiobacillaceae</taxon>
        <taxon>Acidithiobacillus</taxon>
    </lineage>
</organism>
<dbReference type="OrthoDB" id="1850524at2"/>
<dbReference type="RefSeq" id="WP_014028142.1">
    <property type="nucleotide sequence ID" value="NZ_CP059488.1"/>
</dbReference>
<dbReference type="InterPro" id="IPR015947">
    <property type="entry name" value="PUA-like_sf"/>
</dbReference>
<sequence length="319" mass="35425">MGRAALISIHPQHVANILSGMKIFEYRKVVPQYEVSHLVFYCTAPVMKIVAVAEVLGCIISSPTRVWNITSAGSGISRRFFREYFYGQKTASAFSLGKVYEMRESLGLSCLSGVKAPPQSFYYLDDADMRVILENQSAIPSVAAHMVFVGGIHGVGKTTISRNVFEPAGYQCVTASSLIAEHGRKTDHDKRVDGVGDNQTALLHELANAKAKHGRLLLDGHFTLINGQDEIEPIDVEVFRAMKPNQLILIKGRPEEIATRLKERDGKKWKSSFLAKFQEKEEAHARRVAKELGVRLRIIGSDIVKGHLVRRPDGEFPVV</sequence>
<dbReference type="Pfam" id="PF13207">
    <property type="entry name" value="AAA_17"/>
    <property type="match status" value="1"/>
</dbReference>
<dbReference type="Gene3D" id="3.40.50.300">
    <property type="entry name" value="P-loop containing nucleotide triphosphate hydrolases"/>
    <property type="match status" value="1"/>
</dbReference>
<evidence type="ECO:0000313" key="2">
    <source>
        <dbReference type="Proteomes" id="UP000595420"/>
    </source>
</evidence>
<gene>
    <name evidence="1" type="ORF">H2515_12345</name>
</gene>
<dbReference type="EMBL" id="CP059488">
    <property type="protein sequence ID" value="QQD72191.1"/>
    <property type="molecule type" value="Genomic_DNA"/>
</dbReference>
<accession>A0A1E7XTD5</accession>
<protein>
    <submittedName>
        <fullName evidence="1">AAA family ATPase</fullName>
    </submittedName>
</protein>
<dbReference type="Gene3D" id="2.30.130.30">
    <property type="entry name" value="Hypothetical protein"/>
    <property type="match status" value="1"/>
</dbReference>
<dbReference type="SUPFAM" id="SSF88697">
    <property type="entry name" value="PUA domain-like"/>
    <property type="match status" value="1"/>
</dbReference>
<reference evidence="1 2" key="1">
    <citation type="submission" date="2020-07" db="EMBL/GenBank/DDBJ databases">
        <title>Complete genome sequence analysis of Acidithiobacillus ferrivorans XJFY6S-08 reveals extreme environmental adaptation to alpine acid mine drainage.</title>
        <authorList>
            <person name="Yan L."/>
            <person name="Ni Y."/>
        </authorList>
    </citation>
    <scope>NUCLEOTIDE SEQUENCE [LARGE SCALE GENOMIC DNA]</scope>
    <source>
        <strain evidence="1 2">XJFY6S-08</strain>
    </source>
</reference>
<dbReference type="Proteomes" id="UP000595420">
    <property type="component" value="Chromosome"/>
</dbReference>
<dbReference type="SUPFAM" id="SSF52540">
    <property type="entry name" value="P-loop containing nucleoside triphosphate hydrolases"/>
    <property type="match status" value="1"/>
</dbReference>
<proteinExistence type="predicted"/>
<name>A0A1E7XTD5_9PROT</name>
<dbReference type="InterPro" id="IPR027417">
    <property type="entry name" value="P-loop_NTPase"/>
</dbReference>